<dbReference type="Proteomes" id="UP000216024">
    <property type="component" value="Unassembled WGS sequence"/>
</dbReference>
<keyword evidence="3" id="KW-1185">Reference proteome</keyword>
<gene>
    <name evidence="2" type="ORF">CCE28_02820</name>
</gene>
<accession>A0A267MR42</accession>
<dbReference type="RefSeq" id="WP_095130735.1">
    <property type="nucleotide sequence ID" value="NZ_NIBG01000001.1"/>
</dbReference>
<organism evidence="2 3">
    <name type="scientific">Anaeromicrobium sediminis</name>
    <dbReference type="NCBI Taxonomy" id="1478221"/>
    <lineage>
        <taxon>Bacteria</taxon>
        <taxon>Bacillati</taxon>
        <taxon>Bacillota</taxon>
        <taxon>Clostridia</taxon>
        <taxon>Peptostreptococcales</taxon>
        <taxon>Thermotaleaceae</taxon>
        <taxon>Anaeromicrobium</taxon>
    </lineage>
</organism>
<dbReference type="EMBL" id="NIBG01000001">
    <property type="protein sequence ID" value="PAB61378.1"/>
    <property type="molecule type" value="Genomic_DNA"/>
</dbReference>
<keyword evidence="1" id="KW-0812">Transmembrane</keyword>
<evidence type="ECO:0000313" key="2">
    <source>
        <dbReference type="EMBL" id="PAB61378.1"/>
    </source>
</evidence>
<protein>
    <recommendedName>
        <fullName evidence="4">DUF4321 domain-containing protein</fullName>
    </recommendedName>
</protein>
<sequence length="82" mass="8926">MNSKSKGVSMLILLMIVGIVVGGVVGDLFKDTFEILKHGKHIGFKPFTIDLLAIKFTLGLQLYMNLASVLGGVIGMVIFFRL</sequence>
<keyword evidence="1" id="KW-0472">Membrane</keyword>
<evidence type="ECO:0000256" key="1">
    <source>
        <dbReference type="SAM" id="Phobius"/>
    </source>
</evidence>
<feature type="transmembrane region" description="Helical" evidence="1">
    <location>
        <begin position="62"/>
        <end position="80"/>
    </location>
</feature>
<dbReference type="Pfam" id="PF14209">
    <property type="entry name" value="DUF4321"/>
    <property type="match status" value="1"/>
</dbReference>
<proteinExistence type="predicted"/>
<evidence type="ECO:0008006" key="4">
    <source>
        <dbReference type="Google" id="ProtNLM"/>
    </source>
</evidence>
<keyword evidence="1" id="KW-1133">Transmembrane helix</keyword>
<dbReference type="InterPro" id="IPR025470">
    <property type="entry name" value="DUF4321"/>
</dbReference>
<feature type="transmembrane region" description="Helical" evidence="1">
    <location>
        <begin position="7"/>
        <end position="26"/>
    </location>
</feature>
<name>A0A267MR42_9FIRM</name>
<reference evidence="2 3" key="1">
    <citation type="submission" date="2017-06" db="EMBL/GenBank/DDBJ databases">
        <title>Draft genome sequence of anaerobic fermentative bacterium Anaeromicrobium sediminis DY2726D isolated from West Pacific Ocean sediments.</title>
        <authorList>
            <person name="Zeng X."/>
        </authorList>
    </citation>
    <scope>NUCLEOTIDE SEQUENCE [LARGE SCALE GENOMIC DNA]</scope>
    <source>
        <strain evidence="2 3">DY2726D</strain>
    </source>
</reference>
<evidence type="ECO:0000313" key="3">
    <source>
        <dbReference type="Proteomes" id="UP000216024"/>
    </source>
</evidence>
<dbReference type="OrthoDB" id="1955622at2"/>
<dbReference type="AlphaFoldDB" id="A0A267MR42"/>
<comment type="caution">
    <text evidence="2">The sequence shown here is derived from an EMBL/GenBank/DDBJ whole genome shotgun (WGS) entry which is preliminary data.</text>
</comment>